<evidence type="ECO:0000256" key="6">
    <source>
        <dbReference type="ARBA" id="ARBA00022692"/>
    </source>
</evidence>
<comment type="caution">
    <text evidence="15">The sequence shown here is derived from an EMBL/GenBank/DDBJ whole genome shotgun (WGS) entry which is preliminary data.</text>
</comment>
<reference evidence="15 16" key="1">
    <citation type="journal article" date="2016" name="Nat. Commun.">
        <title>Thousands of microbial genomes shed light on interconnected biogeochemical processes in an aquifer system.</title>
        <authorList>
            <person name="Anantharaman K."/>
            <person name="Brown C.T."/>
            <person name="Hug L.A."/>
            <person name="Sharon I."/>
            <person name="Castelle C.J."/>
            <person name="Probst A.J."/>
            <person name="Thomas B.C."/>
            <person name="Singh A."/>
            <person name="Wilkins M.J."/>
            <person name="Karaoz U."/>
            <person name="Brodie E.L."/>
            <person name="Williams K.H."/>
            <person name="Hubbard S.S."/>
            <person name="Banfield J.F."/>
        </authorList>
    </citation>
    <scope>NUCLEOTIDE SEQUENCE [LARGE SCALE GENOMIC DNA]</scope>
</reference>
<feature type="transmembrane region" description="Helical" evidence="14">
    <location>
        <begin position="207"/>
        <end position="225"/>
    </location>
</feature>
<proteinExistence type="inferred from homology"/>
<dbReference type="InterPro" id="IPR003824">
    <property type="entry name" value="UppP"/>
</dbReference>
<evidence type="ECO:0000256" key="4">
    <source>
        <dbReference type="ARBA" id="ARBA00021581"/>
    </source>
</evidence>
<name>A0A1F5KJI2_9BACT</name>
<feature type="transmembrane region" description="Helical" evidence="14">
    <location>
        <begin position="237"/>
        <end position="255"/>
    </location>
</feature>
<dbReference type="GO" id="GO:0046677">
    <property type="term" value="P:response to antibiotic"/>
    <property type="evidence" value="ECO:0007669"/>
    <property type="project" value="UniProtKB-UniRule"/>
</dbReference>
<dbReference type="GO" id="GO:0005886">
    <property type="term" value="C:plasma membrane"/>
    <property type="evidence" value="ECO:0007669"/>
    <property type="project" value="UniProtKB-SubCell"/>
</dbReference>
<dbReference type="EC" id="3.6.1.27" evidence="3 14"/>
<keyword evidence="10 14" id="KW-0046">Antibiotic resistance</keyword>
<evidence type="ECO:0000256" key="2">
    <source>
        <dbReference type="ARBA" id="ARBA00010621"/>
    </source>
</evidence>
<gene>
    <name evidence="14" type="primary">uppP</name>
    <name evidence="15" type="ORF">A3D25_02890</name>
</gene>
<keyword evidence="7 14" id="KW-0378">Hydrolase</keyword>
<evidence type="ECO:0000256" key="7">
    <source>
        <dbReference type="ARBA" id="ARBA00022801"/>
    </source>
</evidence>
<comment type="similarity">
    <text evidence="2 14">Belongs to the UppP family.</text>
</comment>
<comment type="function">
    <text evidence="14">Catalyzes the dephosphorylation of undecaprenyl diphosphate (UPP). Confers resistance to bacitracin.</text>
</comment>
<evidence type="ECO:0000256" key="3">
    <source>
        <dbReference type="ARBA" id="ARBA00012374"/>
    </source>
</evidence>
<evidence type="ECO:0000313" key="15">
    <source>
        <dbReference type="EMBL" id="OGE40960.1"/>
    </source>
</evidence>
<feature type="transmembrane region" description="Helical" evidence="14">
    <location>
        <begin position="41"/>
        <end position="62"/>
    </location>
</feature>
<keyword evidence="14" id="KW-0573">Peptidoglycan synthesis</keyword>
<dbReference type="GO" id="GO:0050380">
    <property type="term" value="F:undecaprenyl-diphosphatase activity"/>
    <property type="evidence" value="ECO:0007669"/>
    <property type="project" value="UniProtKB-UniRule"/>
</dbReference>
<evidence type="ECO:0000256" key="12">
    <source>
        <dbReference type="ARBA" id="ARBA00032932"/>
    </source>
</evidence>
<dbReference type="EMBL" id="MFDD01000003">
    <property type="protein sequence ID" value="OGE40960.1"/>
    <property type="molecule type" value="Genomic_DNA"/>
</dbReference>
<evidence type="ECO:0000256" key="9">
    <source>
        <dbReference type="ARBA" id="ARBA00023136"/>
    </source>
</evidence>
<keyword evidence="14" id="KW-0133">Cell shape</keyword>
<dbReference type="PANTHER" id="PTHR30622">
    <property type="entry name" value="UNDECAPRENYL-DIPHOSPHATASE"/>
    <property type="match status" value="1"/>
</dbReference>
<dbReference type="GO" id="GO:0008360">
    <property type="term" value="P:regulation of cell shape"/>
    <property type="evidence" value="ECO:0007669"/>
    <property type="project" value="UniProtKB-KW"/>
</dbReference>
<dbReference type="Proteomes" id="UP000177328">
    <property type="component" value="Unassembled WGS sequence"/>
</dbReference>
<organism evidence="15 16">
    <name type="scientific">Candidatus Daviesbacteria bacterium RIFCSPHIGHO2_02_FULL_43_12</name>
    <dbReference type="NCBI Taxonomy" id="1797776"/>
    <lineage>
        <taxon>Bacteria</taxon>
        <taxon>Candidatus Daviesiibacteriota</taxon>
    </lineage>
</organism>
<keyword evidence="9 14" id="KW-0472">Membrane</keyword>
<evidence type="ECO:0000256" key="14">
    <source>
        <dbReference type="HAMAP-Rule" id="MF_01006"/>
    </source>
</evidence>
<feature type="transmembrane region" description="Helical" evidence="14">
    <location>
        <begin position="99"/>
        <end position="118"/>
    </location>
</feature>
<evidence type="ECO:0000256" key="10">
    <source>
        <dbReference type="ARBA" id="ARBA00023251"/>
    </source>
</evidence>
<keyword evidence="8 14" id="KW-1133">Transmembrane helix</keyword>
<comment type="subcellular location">
    <subcellularLocation>
        <location evidence="1 14">Cell membrane</location>
        <topology evidence="1 14">Multi-pass membrane protein</topology>
    </subcellularLocation>
</comment>
<feature type="transmembrane region" description="Helical" evidence="14">
    <location>
        <begin position="74"/>
        <end position="93"/>
    </location>
</feature>
<keyword evidence="6 14" id="KW-0812">Transmembrane</keyword>
<dbReference type="GO" id="GO:0071555">
    <property type="term" value="P:cell wall organization"/>
    <property type="evidence" value="ECO:0007669"/>
    <property type="project" value="UniProtKB-KW"/>
</dbReference>
<evidence type="ECO:0000256" key="8">
    <source>
        <dbReference type="ARBA" id="ARBA00022989"/>
    </source>
</evidence>
<dbReference type="NCBIfam" id="TIGR00753">
    <property type="entry name" value="undec_PP_bacA"/>
    <property type="match status" value="1"/>
</dbReference>
<feature type="transmembrane region" description="Helical" evidence="14">
    <location>
        <begin position="174"/>
        <end position="195"/>
    </location>
</feature>
<accession>A0A1F5KJI2</accession>
<protein>
    <recommendedName>
        <fullName evidence="4 14">Undecaprenyl-diphosphatase</fullName>
        <ecNumber evidence="3 14">3.6.1.27</ecNumber>
    </recommendedName>
    <alternativeName>
        <fullName evidence="12 14">Bacitracin resistance protein</fullName>
    </alternativeName>
    <alternativeName>
        <fullName evidence="11 14">Undecaprenyl pyrophosphate phosphatase</fullName>
    </alternativeName>
</protein>
<evidence type="ECO:0000256" key="11">
    <source>
        <dbReference type="ARBA" id="ARBA00032707"/>
    </source>
</evidence>
<dbReference type="Pfam" id="PF02673">
    <property type="entry name" value="BacA"/>
    <property type="match status" value="1"/>
</dbReference>
<dbReference type="NCBIfam" id="NF001390">
    <property type="entry name" value="PRK00281.1-4"/>
    <property type="match status" value="1"/>
</dbReference>
<dbReference type="GO" id="GO:0009252">
    <property type="term" value="P:peptidoglycan biosynthetic process"/>
    <property type="evidence" value="ECO:0007669"/>
    <property type="project" value="UniProtKB-KW"/>
</dbReference>
<keyword evidence="5 14" id="KW-1003">Cell membrane</keyword>
<dbReference type="HAMAP" id="MF_01006">
    <property type="entry name" value="Undec_diphosphatase"/>
    <property type="match status" value="1"/>
</dbReference>
<evidence type="ECO:0000256" key="1">
    <source>
        <dbReference type="ARBA" id="ARBA00004651"/>
    </source>
</evidence>
<comment type="miscellaneous">
    <text evidence="14">Bacitracin is thought to be involved in the inhibition of peptidoglycan synthesis by sequestering undecaprenyl diphosphate, thereby reducing the pool of lipid carrier available.</text>
</comment>
<dbReference type="AlphaFoldDB" id="A0A1F5KJI2"/>
<keyword evidence="14" id="KW-0961">Cell wall biogenesis/degradation</keyword>
<evidence type="ECO:0000256" key="5">
    <source>
        <dbReference type="ARBA" id="ARBA00022475"/>
    </source>
</evidence>
<comment type="catalytic activity">
    <reaction evidence="13 14">
        <text>di-trans,octa-cis-undecaprenyl diphosphate + H2O = di-trans,octa-cis-undecaprenyl phosphate + phosphate + H(+)</text>
        <dbReference type="Rhea" id="RHEA:28094"/>
        <dbReference type="ChEBI" id="CHEBI:15377"/>
        <dbReference type="ChEBI" id="CHEBI:15378"/>
        <dbReference type="ChEBI" id="CHEBI:43474"/>
        <dbReference type="ChEBI" id="CHEBI:58405"/>
        <dbReference type="ChEBI" id="CHEBI:60392"/>
        <dbReference type="EC" id="3.6.1.27"/>
    </reaction>
</comment>
<evidence type="ECO:0000313" key="16">
    <source>
        <dbReference type="Proteomes" id="UP000177328"/>
    </source>
</evidence>
<sequence>MSIFDALILSLVEGLSEFLPVSSTGHLILVSKILAIEDSEFLKSFVVIIQLGAIMAVVLLYWRKILGSKGLWKNLLTSFIPTAVVGLVLYKIIKNLLLGNTMVVVVALFIGGLIMIWFEKTHQESKASTGEVSDLSIKQSFLIGCCQSLSVIPGISRSAASILGAMWLGVKRQAAVEFSFMLAIPTMIAATALDMVKNSFGFNLEEWLVLAVGLVGSFIFALLAVKYFLNFIQKNSLVAFGVYRIIIALLFWLFVR</sequence>
<dbReference type="PANTHER" id="PTHR30622:SF3">
    <property type="entry name" value="UNDECAPRENYL-DIPHOSPHATASE"/>
    <property type="match status" value="1"/>
</dbReference>
<evidence type="ECO:0000256" key="13">
    <source>
        <dbReference type="ARBA" id="ARBA00047594"/>
    </source>
</evidence>